<keyword evidence="10" id="KW-0539">Nucleus</keyword>
<organism evidence="14 15">
    <name type="scientific">Trichomonascus ciferrii</name>
    <dbReference type="NCBI Taxonomy" id="44093"/>
    <lineage>
        <taxon>Eukaryota</taxon>
        <taxon>Fungi</taxon>
        <taxon>Dikarya</taxon>
        <taxon>Ascomycota</taxon>
        <taxon>Saccharomycotina</taxon>
        <taxon>Dipodascomycetes</taxon>
        <taxon>Dipodascales</taxon>
        <taxon>Trichomonascaceae</taxon>
        <taxon>Trichomonascus</taxon>
        <taxon>Trichomonascus ciferrii complex</taxon>
    </lineage>
</organism>
<dbReference type="InterPro" id="IPR014001">
    <property type="entry name" value="Helicase_ATP-bd"/>
</dbReference>
<dbReference type="Pfam" id="PF00271">
    <property type="entry name" value="Helicase_C"/>
    <property type="match status" value="1"/>
</dbReference>
<proteinExistence type="inferred from homology"/>
<comment type="similarity">
    <text evidence="2">Belongs to the SNF2/RAD54 helicase family.</text>
</comment>
<evidence type="ECO:0000256" key="5">
    <source>
        <dbReference type="ARBA" id="ARBA00022801"/>
    </source>
</evidence>
<evidence type="ECO:0000313" key="14">
    <source>
        <dbReference type="EMBL" id="KAA8901889.1"/>
    </source>
</evidence>
<comment type="subcellular location">
    <subcellularLocation>
        <location evidence="1">Nucleus</location>
    </subcellularLocation>
</comment>
<evidence type="ECO:0000256" key="3">
    <source>
        <dbReference type="ARBA" id="ARBA00012551"/>
    </source>
</evidence>
<keyword evidence="4" id="KW-0547">Nucleotide-binding</keyword>
<feature type="compositionally biased region" description="Polar residues" evidence="11">
    <location>
        <begin position="984"/>
        <end position="995"/>
    </location>
</feature>
<keyword evidence="6" id="KW-0347">Helicase</keyword>
<keyword evidence="15" id="KW-1185">Reference proteome</keyword>
<dbReference type="VEuPathDB" id="FungiDB:TRICI_005967"/>
<feature type="domain" description="Helicase C-terminal" evidence="13">
    <location>
        <begin position="796"/>
        <end position="946"/>
    </location>
</feature>
<dbReference type="FunFam" id="3.40.50.10810:FF:000014">
    <property type="entry name" value="SWI/SNF-related matrix-associated actin-dependent regulator of chromatin subfamily A containing DEAD/H box 1"/>
    <property type="match status" value="1"/>
</dbReference>
<dbReference type="SUPFAM" id="SSF52540">
    <property type="entry name" value="P-loop containing nucleoside triphosphate hydrolases"/>
    <property type="match status" value="2"/>
</dbReference>
<feature type="domain" description="Helicase ATP-binding" evidence="12">
    <location>
        <begin position="439"/>
        <end position="607"/>
    </location>
</feature>
<keyword evidence="5" id="KW-0378">Hydrolase</keyword>
<feature type="region of interest" description="Disordered" evidence="11">
    <location>
        <begin position="1"/>
        <end position="125"/>
    </location>
</feature>
<comment type="caution">
    <text evidence="14">The sequence shown here is derived from an EMBL/GenBank/DDBJ whole genome shotgun (WGS) entry which is preliminary data.</text>
</comment>
<dbReference type="OrthoDB" id="5857104at2759"/>
<keyword evidence="7" id="KW-0067">ATP-binding</keyword>
<dbReference type="AlphaFoldDB" id="A0A642UMT5"/>
<feature type="region of interest" description="Disordered" evidence="11">
    <location>
        <begin position="964"/>
        <end position="1012"/>
    </location>
</feature>
<dbReference type="GO" id="GO:0005634">
    <property type="term" value="C:nucleus"/>
    <property type="evidence" value="ECO:0007669"/>
    <property type="project" value="UniProtKB-SubCell"/>
</dbReference>
<dbReference type="CDD" id="cd18793">
    <property type="entry name" value="SF2_C_SNF"/>
    <property type="match status" value="1"/>
</dbReference>
<feature type="compositionally biased region" description="Acidic residues" evidence="11">
    <location>
        <begin position="213"/>
        <end position="223"/>
    </location>
</feature>
<dbReference type="InterPro" id="IPR001650">
    <property type="entry name" value="Helicase_C-like"/>
</dbReference>
<dbReference type="PROSITE" id="PS51192">
    <property type="entry name" value="HELICASE_ATP_BIND_1"/>
    <property type="match status" value="1"/>
</dbReference>
<dbReference type="SMART" id="SM00490">
    <property type="entry name" value="HELICc"/>
    <property type="match status" value="1"/>
</dbReference>
<dbReference type="InterPro" id="IPR038718">
    <property type="entry name" value="SNF2-like_sf"/>
</dbReference>
<dbReference type="GO" id="GO:0005524">
    <property type="term" value="F:ATP binding"/>
    <property type="evidence" value="ECO:0007669"/>
    <property type="project" value="UniProtKB-KW"/>
</dbReference>
<dbReference type="Proteomes" id="UP000761534">
    <property type="component" value="Unassembled WGS sequence"/>
</dbReference>
<reference evidence="14" key="1">
    <citation type="journal article" date="2019" name="G3 (Bethesda)">
        <title>Genome Assemblies of Two Rare Opportunistic Yeast Pathogens: Diutina rugosa (syn. Candida rugosa) and Trichomonascus ciferrii (syn. Candida ciferrii).</title>
        <authorList>
            <person name="Mixao V."/>
            <person name="Saus E."/>
            <person name="Hansen A.P."/>
            <person name="Lass-Florl C."/>
            <person name="Gabaldon T."/>
        </authorList>
    </citation>
    <scope>NUCLEOTIDE SEQUENCE</scope>
    <source>
        <strain evidence="14">CBS 4856</strain>
    </source>
</reference>
<dbReference type="GO" id="GO:0016787">
    <property type="term" value="F:hydrolase activity"/>
    <property type="evidence" value="ECO:0007669"/>
    <property type="project" value="UniProtKB-KW"/>
</dbReference>
<dbReference type="PROSITE" id="PS51194">
    <property type="entry name" value="HELICASE_CTER"/>
    <property type="match status" value="1"/>
</dbReference>
<dbReference type="GO" id="GO:0003677">
    <property type="term" value="F:DNA binding"/>
    <property type="evidence" value="ECO:0007669"/>
    <property type="project" value="UniProtKB-KW"/>
</dbReference>
<feature type="compositionally biased region" description="Polar residues" evidence="11">
    <location>
        <begin position="99"/>
        <end position="112"/>
    </location>
</feature>
<evidence type="ECO:0000256" key="6">
    <source>
        <dbReference type="ARBA" id="ARBA00022806"/>
    </source>
</evidence>
<dbReference type="EMBL" id="SWFS01000478">
    <property type="protein sequence ID" value="KAA8901889.1"/>
    <property type="molecule type" value="Genomic_DNA"/>
</dbReference>
<evidence type="ECO:0000259" key="13">
    <source>
        <dbReference type="PROSITE" id="PS51194"/>
    </source>
</evidence>
<feature type="compositionally biased region" description="Basic and acidic residues" evidence="11">
    <location>
        <begin position="319"/>
        <end position="330"/>
    </location>
</feature>
<evidence type="ECO:0000256" key="9">
    <source>
        <dbReference type="ARBA" id="ARBA00023125"/>
    </source>
</evidence>
<evidence type="ECO:0000256" key="10">
    <source>
        <dbReference type="ARBA" id="ARBA00023242"/>
    </source>
</evidence>
<keyword evidence="8" id="KW-0156">Chromatin regulator</keyword>
<feature type="compositionally biased region" description="Polar residues" evidence="11">
    <location>
        <begin position="178"/>
        <end position="189"/>
    </location>
</feature>
<dbReference type="GO" id="GO:0003678">
    <property type="term" value="F:DNA helicase activity"/>
    <property type="evidence" value="ECO:0007669"/>
    <property type="project" value="UniProtKB-EC"/>
</dbReference>
<feature type="region of interest" description="Disordered" evidence="11">
    <location>
        <begin position="175"/>
        <end position="242"/>
    </location>
</feature>
<dbReference type="CDD" id="cd17998">
    <property type="entry name" value="DEXHc_SMARCAD1"/>
    <property type="match status" value="1"/>
</dbReference>
<evidence type="ECO:0000256" key="4">
    <source>
        <dbReference type="ARBA" id="ARBA00022741"/>
    </source>
</evidence>
<name>A0A642UMT5_9ASCO</name>
<dbReference type="Pfam" id="PF00176">
    <property type="entry name" value="SNF2-rel_dom"/>
    <property type="match status" value="1"/>
</dbReference>
<dbReference type="PANTHER" id="PTHR10799">
    <property type="entry name" value="SNF2/RAD54 HELICASE FAMILY"/>
    <property type="match status" value="1"/>
</dbReference>
<evidence type="ECO:0000256" key="8">
    <source>
        <dbReference type="ARBA" id="ARBA00022853"/>
    </source>
</evidence>
<evidence type="ECO:0000256" key="1">
    <source>
        <dbReference type="ARBA" id="ARBA00004123"/>
    </source>
</evidence>
<dbReference type="GO" id="GO:0005694">
    <property type="term" value="C:chromosome"/>
    <property type="evidence" value="ECO:0007669"/>
    <property type="project" value="UniProtKB-ARBA"/>
</dbReference>
<protein>
    <recommendedName>
        <fullName evidence="3">DNA helicase</fullName>
        <ecNumber evidence="3">3.6.4.12</ecNumber>
    </recommendedName>
</protein>
<dbReference type="InterPro" id="IPR027417">
    <property type="entry name" value="P-loop_NTPase"/>
</dbReference>
<feature type="compositionally biased region" description="Polar residues" evidence="11">
    <location>
        <begin position="965"/>
        <end position="977"/>
    </location>
</feature>
<sequence length="1012" mass="113617">MGEEDSNRSSPWSSIPQKRPTSRLFERENRQKTEEPVLEVPGSPSPGKPVSSTSDTKQKRPTSIRGRVPPRTEVAGSTTSRFFSGGGNRLLSLDKFAYNKNSPNRGSPSPQANGGGSTVFSRYAQLLTEGTNSAAKADGPSEEQKLVRQLATMFKDHPKDAIVKAVRTYKTFDAAKSHLQNQPGQSTAKRQMDKPVKSIREKFGTSSKTTVPEVDESDEDEDGTIIKRKTPKVPAEELPSAAPSRGRLVKAQAMLDEEPMYSDDSDEEHYESEGEVEFDQRLLDFLNTASLEDIADIAACKEEHAQAIVDARPFESVDDAREVDIHDPNRKPSKRQRKPAGEKIVNDCSSTLRGYEAVDSLIKKCDELGNQVSSGIKQWGVDILGSDSQISLTEVDQEEDDDSDIKVQKRGGYFTQKPKLLAEDVELKNYQQVGINWLTLLYNSGLSCILADEMGLGKTCQVIAFLAHLREVDRPGPHLVVVPSSTLENWLREFQHFCPSLKIEPYYGSQADRQELREHLSNPETQFDVMVTTYNLACGSKSDFGFLKSMNFNVCIYDEGHLLKNNQSERYAKLMRLKAKFRLLLTGTPLQNNLRELVSLLSFILPNMFQERKEELAGIFKHKAKATDDHDTNRNPLLSEQRITKAKTMMTPFILRRRKEHVLKHLPPKTHSVEYCDMTEGQTAIYNEELETSRKNVEIREAGGRAPLTNVLMQLRKAAIHPLLFRKHYTDEILRTMTKEIMQEPVYREANEQYIYEDMEVMSDFELHGLCEKFPSTIGHHCLPDQEWMNSAKMQKLAEMLPAMKQKGDRILLFSQFTQTLDILERVLSKLDIAFLRMDGQTPVEVRQDMIDKFSTETDITVFLLSTKAGGFGINLASANTVIIHDLSFNPHDDKQAEDRAHRVGQTQEVNVIRLITRETIEENILALANTKLALDASVSDEKEAERQEQNNARLVAKMVFGSNAVPTPTENNSAASTPMKDSIASTPATSTLANTPAPDAKPEPAPKPESQ</sequence>
<feature type="compositionally biased region" description="Basic and acidic residues" evidence="11">
    <location>
        <begin position="24"/>
        <end position="35"/>
    </location>
</feature>
<dbReference type="Gene3D" id="3.40.50.10810">
    <property type="entry name" value="Tandem AAA-ATPase domain"/>
    <property type="match status" value="1"/>
</dbReference>
<keyword evidence="9" id="KW-0238">DNA-binding</keyword>
<evidence type="ECO:0000256" key="2">
    <source>
        <dbReference type="ARBA" id="ARBA00007025"/>
    </source>
</evidence>
<evidence type="ECO:0000313" key="15">
    <source>
        <dbReference type="Proteomes" id="UP000761534"/>
    </source>
</evidence>
<dbReference type="GO" id="GO:0140658">
    <property type="term" value="F:ATP-dependent chromatin remodeler activity"/>
    <property type="evidence" value="ECO:0007669"/>
    <property type="project" value="UniProtKB-ARBA"/>
</dbReference>
<evidence type="ECO:0000259" key="12">
    <source>
        <dbReference type="PROSITE" id="PS51192"/>
    </source>
</evidence>
<dbReference type="SMART" id="SM00487">
    <property type="entry name" value="DEXDc"/>
    <property type="match status" value="1"/>
</dbReference>
<accession>A0A642UMT5</accession>
<dbReference type="Gene3D" id="3.40.50.300">
    <property type="entry name" value="P-loop containing nucleotide triphosphate hydrolases"/>
    <property type="match status" value="1"/>
</dbReference>
<evidence type="ECO:0000256" key="7">
    <source>
        <dbReference type="ARBA" id="ARBA00022840"/>
    </source>
</evidence>
<dbReference type="InterPro" id="IPR000330">
    <property type="entry name" value="SNF2_N"/>
</dbReference>
<feature type="compositionally biased region" description="Basic and acidic residues" evidence="11">
    <location>
        <begin position="1001"/>
        <end position="1012"/>
    </location>
</feature>
<evidence type="ECO:0000256" key="11">
    <source>
        <dbReference type="SAM" id="MobiDB-lite"/>
    </source>
</evidence>
<dbReference type="InterPro" id="IPR049730">
    <property type="entry name" value="SNF2/RAD54-like_C"/>
</dbReference>
<feature type="compositionally biased region" description="Basic and acidic residues" evidence="11">
    <location>
        <begin position="190"/>
        <end position="203"/>
    </location>
</feature>
<gene>
    <name evidence="14" type="ORF">TRICI_005967</name>
</gene>
<feature type="region of interest" description="Disordered" evidence="11">
    <location>
        <begin position="319"/>
        <end position="342"/>
    </location>
</feature>
<dbReference type="EC" id="3.6.4.12" evidence="3"/>